<feature type="signal peptide" evidence="1">
    <location>
        <begin position="1"/>
        <end position="18"/>
    </location>
</feature>
<dbReference type="EMBL" id="ML977330">
    <property type="protein sequence ID" value="KAF2112590.1"/>
    <property type="molecule type" value="Genomic_DNA"/>
</dbReference>
<evidence type="ECO:0000313" key="3">
    <source>
        <dbReference type="Proteomes" id="UP000799770"/>
    </source>
</evidence>
<evidence type="ECO:0000313" key="2">
    <source>
        <dbReference type="EMBL" id="KAF2112590.1"/>
    </source>
</evidence>
<sequence>MKAIGLSLLLGFAAIVTGIPITPAAPEHQYLVEKLRSEGIAEHEIAQQLSFPTNNSPFRPLIHLPSDQLTARDLSGDIPPGSLEAPQMLPRAAAPESFADTMAHIFSAVWKGEDLERRKFGYEGKELELRRPVGMRHWGEQGFVFVEGAR</sequence>
<name>A0A6A5YZN5_9PLEO</name>
<dbReference type="OrthoDB" id="3780616at2759"/>
<reference evidence="2" key="1">
    <citation type="journal article" date="2020" name="Stud. Mycol.">
        <title>101 Dothideomycetes genomes: a test case for predicting lifestyles and emergence of pathogens.</title>
        <authorList>
            <person name="Haridas S."/>
            <person name="Albert R."/>
            <person name="Binder M."/>
            <person name="Bloem J."/>
            <person name="Labutti K."/>
            <person name="Salamov A."/>
            <person name="Andreopoulos B."/>
            <person name="Baker S."/>
            <person name="Barry K."/>
            <person name="Bills G."/>
            <person name="Bluhm B."/>
            <person name="Cannon C."/>
            <person name="Castanera R."/>
            <person name="Culley D."/>
            <person name="Daum C."/>
            <person name="Ezra D."/>
            <person name="Gonzalez J."/>
            <person name="Henrissat B."/>
            <person name="Kuo A."/>
            <person name="Liang C."/>
            <person name="Lipzen A."/>
            <person name="Lutzoni F."/>
            <person name="Magnuson J."/>
            <person name="Mondo S."/>
            <person name="Nolan M."/>
            <person name="Ohm R."/>
            <person name="Pangilinan J."/>
            <person name="Park H.-J."/>
            <person name="Ramirez L."/>
            <person name="Alfaro M."/>
            <person name="Sun H."/>
            <person name="Tritt A."/>
            <person name="Yoshinaga Y."/>
            <person name="Zwiers L.-H."/>
            <person name="Turgeon B."/>
            <person name="Goodwin S."/>
            <person name="Spatafora J."/>
            <person name="Crous P."/>
            <person name="Grigoriev I."/>
        </authorList>
    </citation>
    <scope>NUCLEOTIDE SEQUENCE</scope>
    <source>
        <strain evidence="2">CBS 627.86</strain>
    </source>
</reference>
<proteinExistence type="predicted"/>
<gene>
    <name evidence="2" type="ORF">BDV96DRAFT_648842</name>
</gene>
<feature type="chain" id="PRO_5025351907" evidence="1">
    <location>
        <begin position="19"/>
        <end position="150"/>
    </location>
</feature>
<keyword evidence="3" id="KW-1185">Reference proteome</keyword>
<protein>
    <submittedName>
        <fullName evidence="2">Uncharacterized protein</fullName>
    </submittedName>
</protein>
<organism evidence="2 3">
    <name type="scientific">Lophiotrema nucula</name>
    <dbReference type="NCBI Taxonomy" id="690887"/>
    <lineage>
        <taxon>Eukaryota</taxon>
        <taxon>Fungi</taxon>
        <taxon>Dikarya</taxon>
        <taxon>Ascomycota</taxon>
        <taxon>Pezizomycotina</taxon>
        <taxon>Dothideomycetes</taxon>
        <taxon>Pleosporomycetidae</taxon>
        <taxon>Pleosporales</taxon>
        <taxon>Lophiotremataceae</taxon>
        <taxon>Lophiotrema</taxon>
    </lineage>
</organism>
<accession>A0A6A5YZN5</accession>
<dbReference type="Proteomes" id="UP000799770">
    <property type="component" value="Unassembled WGS sequence"/>
</dbReference>
<keyword evidence="1" id="KW-0732">Signal</keyword>
<dbReference type="AlphaFoldDB" id="A0A6A5YZN5"/>
<evidence type="ECO:0000256" key="1">
    <source>
        <dbReference type="SAM" id="SignalP"/>
    </source>
</evidence>